<dbReference type="RefSeq" id="WP_096462444.1">
    <property type="nucleotide sequence ID" value="NZ_AP014936.1"/>
</dbReference>
<dbReference type="InterPro" id="IPR005618">
    <property type="entry name" value="OMPW"/>
</dbReference>
<feature type="chain" id="PRO_5008752420" evidence="1">
    <location>
        <begin position="28"/>
        <end position="209"/>
    </location>
</feature>
<dbReference type="PANTHER" id="PTHR36920">
    <property type="match status" value="1"/>
</dbReference>
<dbReference type="OrthoDB" id="9807574at2"/>
<reference evidence="2 3" key="1">
    <citation type="submission" date="2015-08" db="EMBL/GenBank/DDBJ databases">
        <title>Complete genome sequence of Sulfurifustis variabilis.</title>
        <authorList>
            <person name="Miura A."/>
            <person name="Kojima H."/>
            <person name="Fukui M."/>
        </authorList>
    </citation>
    <scope>NUCLEOTIDE SEQUENCE [LARGE SCALE GENOMIC DNA]</scope>
    <source>
        <strain evidence="3">skN76</strain>
    </source>
</reference>
<dbReference type="GO" id="GO:0019867">
    <property type="term" value="C:outer membrane"/>
    <property type="evidence" value="ECO:0007669"/>
    <property type="project" value="InterPro"/>
</dbReference>
<gene>
    <name evidence="2" type="ORF">SVA_3582</name>
</gene>
<evidence type="ECO:0000313" key="3">
    <source>
        <dbReference type="Proteomes" id="UP000218899"/>
    </source>
</evidence>
<name>A0A1C7AFK0_9GAMM</name>
<dbReference type="PANTHER" id="PTHR36920:SF1">
    <property type="entry name" value="OUTER MEMBRANE PROTEIN W"/>
    <property type="match status" value="1"/>
</dbReference>
<dbReference type="AlphaFoldDB" id="A0A1C7AFK0"/>
<feature type="signal peptide" evidence="1">
    <location>
        <begin position="1"/>
        <end position="27"/>
    </location>
</feature>
<dbReference type="SUPFAM" id="SSF56925">
    <property type="entry name" value="OMPA-like"/>
    <property type="match status" value="1"/>
</dbReference>
<sequence>MRTKHKFYAPLLMGGVLGLAAAAPAGALEQGDWTARVGYGQVNPKSDNGSVLGLDVGVDDGSSLAFTLGYMLTDNLNLQVLGALPFKHDVDVQGLGTVAEVEHLPPTVTLQYRFTPKSGVRPYVGAGLNYTTFTSEDTKGALAGADIELDDSFGFALEGGVDVDITRNMFASAAVFYADIETEAEVTGLPKFDVPIDPWVFFVGVGWTF</sequence>
<protein>
    <submittedName>
        <fullName evidence="2">Outer membrane protein W</fullName>
    </submittedName>
</protein>
<organism evidence="2 3">
    <name type="scientific">Sulfurifustis variabilis</name>
    <dbReference type="NCBI Taxonomy" id="1675686"/>
    <lineage>
        <taxon>Bacteria</taxon>
        <taxon>Pseudomonadati</taxon>
        <taxon>Pseudomonadota</taxon>
        <taxon>Gammaproteobacteria</taxon>
        <taxon>Acidiferrobacterales</taxon>
        <taxon>Acidiferrobacteraceae</taxon>
        <taxon>Sulfurifustis</taxon>
    </lineage>
</organism>
<dbReference type="Pfam" id="PF03922">
    <property type="entry name" value="OmpW"/>
    <property type="match status" value="1"/>
</dbReference>
<proteinExistence type="predicted"/>
<accession>A0A1C7AFK0</accession>
<keyword evidence="1" id="KW-0732">Signal</keyword>
<keyword evidence="3" id="KW-1185">Reference proteome</keyword>
<dbReference type="EMBL" id="AP014936">
    <property type="protein sequence ID" value="BAU50118.1"/>
    <property type="molecule type" value="Genomic_DNA"/>
</dbReference>
<evidence type="ECO:0000256" key="1">
    <source>
        <dbReference type="SAM" id="SignalP"/>
    </source>
</evidence>
<dbReference type="Proteomes" id="UP000218899">
    <property type="component" value="Chromosome"/>
</dbReference>
<dbReference type="InterPro" id="IPR011250">
    <property type="entry name" value="OMP/PagP_B-barrel"/>
</dbReference>
<dbReference type="GO" id="GO:0055085">
    <property type="term" value="P:transmembrane transport"/>
    <property type="evidence" value="ECO:0007669"/>
    <property type="project" value="TreeGrafter"/>
</dbReference>
<dbReference type="Gene3D" id="2.40.160.20">
    <property type="match status" value="1"/>
</dbReference>
<dbReference type="KEGG" id="sva:SVA_3582"/>
<evidence type="ECO:0000313" key="2">
    <source>
        <dbReference type="EMBL" id="BAU50118.1"/>
    </source>
</evidence>